<accession>A0A427YTA9</accession>
<dbReference type="InterPro" id="IPR036514">
    <property type="entry name" value="SGNH_hydro_sf"/>
</dbReference>
<proteinExistence type="predicted"/>
<dbReference type="SUPFAM" id="SSF52266">
    <property type="entry name" value="SGNH hydrolase"/>
    <property type="match status" value="1"/>
</dbReference>
<dbReference type="CDD" id="cd01838">
    <property type="entry name" value="Isoamyl_acetate_hydrolase_like"/>
    <property type="match status" value="1"/>
</dbReference>
<dbReference type="EMBL" id="RSCD01000002">
    <property type="protein sequence ID" value="RSH94364.1"/>
    <property type="molecule type" value="Genomic_DNA"/>
</dbReference>
<dbReference type="Proteomes" id="UP000279259">
    <property type="component" value="Unassembled WGS sequence"/>
</dbReference>
<gene>
    <name evidence="2" type="ORF">EHS25_004167</name>
</gene>
<sequence length="269" mass="30216">MSYTGYTDAVMLFGDSLTEAWSAGSLAQRMAEAYSRKLDVVNRGFGGYNSEWAIPVFRQIIATKEHREKGMAQRIKLMTIWFGTNDSVLEGESQHVPLDKYKANLSHLVSLVRSPMSPYQDPQTQIVLITCPPVMEKAWTAHLAKVRLERGESDVNKPSRSKENARLYAQACKDVAEQEELPVVDAYAEVIRAAGGDSEDQLAPFFTDGLHFTAKGYEVLFQALVKTIADSYPELDQVKVQRRMPEWSDVAVDQNVINIALDKRNRGEL</sequence>
<reference evidence="2 3" key="1">
    <citation type="submission" date="2018-11" db="EMBL/GenBank/DDBJ databases">
        <title>Genome sequence of Saitozyma podzolica DSM 27192.</title>
        <authorList>
            <person name="Aliyu H."/>
            <person name="Gorte O."/>
            <person name="Ochsenreither K."/>
        </authorList>
    </citation>
    <scope>NUCLEOTIDE SEQUENCE [LARGE SCALE GENOMIC DNA]</scope>
    <source>
        <strain evidence="2 3">DSM 27192</strain>
    </source>
</reference>
<dbReference type="Pfam" id="PF13472">
    <property type="entry name" value="Lipase_GDSL_2"/>
    <property type="match status" value="1"/>
</dbReference>
<keyword evidence="3" id="KW-1185">Reference proteome</keyword>
<evidence type="ECO:0000259" key="1">
    <source>
        <dbReference type="Pfam" id="PF13472"/>
    </source>
</evidence>
<evidence type="ECO:0000313" key="2">
    <source>
        <dbReference type="EMBL" id="RSH94364.1"/>
    </source>
</evidence>
<dbReference type="InterPro" id="IPR013830">
    <property type="entry name" value="SGNH_hydro"/>
</dbReference>
<dbReference type="AlphaFoldDB" id="A0A427YTA9"/>
<dbReference type="OrthoDB" id="671439at2759"/>
<dbReference type="InterPro" id="IPR045136">
    <property type="entry name" value="Iah1-like"/>
</dbReference>
<feature type="domain" description="SGNH hydrolase-type esterase" evidence="1">
    <location>
        <begin position="12"/>
        <end position="219"/>
    </location>
</feature>
<name>A0A427YTA9_9TREE</name>
<comment type="caution">
    <text evidence="2">The sequence shown here is derived from an EMBL/GenBank/DDBJ whole genome shotgun (WGS) entry which is preliminary data.</text>
</comment>
<dbReference type="STRING" id="1890683.A0A427YTA9"/>
<dbReference type="PANTHER" id="PTHR14209:SF19">
    <property type="entry name" value="ISOAMYL ACETATE-HYDROLYZING ESTERASE 1 HOMOLOG"/>
    <property type="match status" value="1"/>
</dbReference>
<dbReference type="PANTHER" id="PTHR14209">
    <property type="entry name" value="ISOAMYL ACETATE-HYDROLYZING ESTERASE 1"/>
    <property type="match status" value="1"/>
</dbReference>
<dbReference type="Gene3D" id="3.40.50.1110">
    <property type="entry name" value="SGNH hydrolase"/>
    <property type="match status" value="1"/>
</dbReference>
<protein>
    <recommendedName>
        <fullName evidence="1">SGNH hydrolase-type esterase domain-containing protein</fullName>
    </recommendedName>
</protein>
<evidence type="ECO:0000313" key="3">
    <source>
        <dbReference type="Proteomes" id="UP000279259"/>
    </source>
</evidence>
<organism evidence="2 3">
    <name type="scientific">Saitozyma podzolica</name>
    <dbReference type="NCBI Taxonomy" id="1890683"/>
    <lineage>
        <taxon>Eukaryota</taxon>
        <taxon>Fungi</taxon>
        <taxon>Dikarya</taxon>
        <taxon>Basidiomycota</taxon>
        <taxon>Agaricomycotina</taxon>
        <taxon>Tremellomycetes</taxon>
        <taxon>Tremellales</taxon>
        <taxon>Trimorphomycetaceae</taxon>
        <taxon>Saitozyma</taxon>
    </lineage>
</organism>